<dbReference type="SUPFAM" id="SSF53474">
    <property type="entry name" value="alpha/beta-Hydrolases"/>
    <property type="match status" value="1"/>
</dbReference>
<dbReference type="InterPro" id="IPR010427">
    <property type="entry name" value="DUF1023"/>
</dbReference>
<accession>A0ABS3VJT9</accession>
<dbReference type="Pfam" id="PF06259">
    <property type="entry name" value="Abhydrolase_8"/>
    <property type="match status" value="1"/>
</dbReference>
<name>A0ABS3VJT9_MICEH</name>
<gene>
    <name evidence="3" type="ORF">GSF22_01800</name>
</gene>
<dbReference type="InterPro" id="IPR029058">
    <property type="entry name" value="AB_hydrolase_fold"/>
</dbReference>
<dbReference type="Proteomes" id="UP000823521">
    <property type="component" value="Unassembled WGS sequence"/>
</dbReference>
<organism evidence="3 4">
    <name type="scientific">Micromonospora echinofusca</name>
    <dbReference type="NCBI Taxonomy" id="47858"/>
    <lineage>
        <taxon>Bacteria</taxon>
        <taxon>Bacillati</taxon>
        <taxon>Actinomycetota</taxon>
        <taxon>Actinomycetes</taxon>
        <taxon>Micromonosporales</taxon>
        <taxon>Micromonosporaceae</taxon>
        <taxon>Micromonospora</taxon>
    </lineage>
</organism>
<feature type="domain" description="DUF1023" evidence="2">
    <location>
        <begin position="392"/>
        <end position="559"/>
    </location>
</feature>
<protein>
    <recommendedName>
        <fullName evidence="2">DUF1023 domain-containing protein</fullName>
    </recommendedName>
</protein>
<reference evidence="3 4" key="1">
    <citation type="submission" date="2019-12" db="EMBL/GenBank/DDBJ databases">
        <title>Whole genome sequencing of endophytic Actinobacterium Micromonospora sp. MPMI6T.</title>
        <authorList>
            <person name="Evv R."/>
            <person name="Podile A.R."/>
        </authorList>
    </citation>
    <scope>NUCLEOTIDE SEQUENCE [LARGE SCALE GENOMIC DNA]</scope>
    <source>
        <strain evidence="3 4">MPMI6</strain>
    </source>
</reference>
<dbReference type="Gene3D" id="3.40.50.1820">
    <property type="entry name" value="alpha/beta hydrolase"/>
    <property type="match status" value="1"/>
</dbReference>
<keyword evidence="4" id="KW-1185">Reference proteome</keyword>
<proteinExistence type="predicted"/>
<feature type="compositionally biased region" description="Basic residues" evidence="1">
    <location>
        <begin position="1"/>
        <end position="11"/>
    </location>
</feature>
<sequence length="629" mass="66185">MDRGGGHRRGRGAPGGDRRVTGRRPTTGGDRVPAGARVDRPAGAARAGSGLAGHRGARRAGFRPARLAVPARWSGGGRRHRGGLRRRRVRRGGLPRRRPADRGAPVTTYAQLWAADPAAWEQAGAAWRGVGDLLQRRAGELAAVAADLDRSWTGAASRAATGRLGTLRTGLLDRVPLGIEVDQILAEYAVRLRTARARLASAVALLPQAGAQIDRQGRVSLDPAVPRQPVHAGPTVTQVSAQVGAALTVADAADREAAARLTGLADALAGSWAEPPGAYRPPVGADPALVRLWWDRLTPAQRRWLVGHEPALVGRLDGVPATARDQANRLLLGTRRAALLAERSMIAARLPQGPLELAALRHLDGRIAGIDGIAGRLAEGVPRGYLLGLDQGGDGRAIVALGNPDRAANVLTYVPGMTSDLASLDGELGRAARVAARCAELDPTTETAAVLWLDYDAPDFVGEASRDRQAVAAGPALHRFQEGLRETHDGPPARQTVLGHSYGSLVVGTAARDHGLSADALVFVGSPGVGVESAAELRTEPGRVWASTADDDLIRYTRPPAELAGRMVLGGLPTLLFGRDDDHWFGTDPSGTEFGGRTFPSGRHGHTGYWDHDNPALDGMARIVLDRTG</sequence>
<dbReference type="EMBL" id="WVUH01000005">
    <property type="protein sequence ID" value="MBO4204748.1"/>
    <property type="molecule type" value="Genomic_DNA"/>
</dbReference>
<evidence type="ECO:0000313" key="4">
    <source>
        <dbReference type="Proteomes" id="UP000823521"/>
    </source>
</evidence>
<comment type="caution">
    <text evidence="3">The sequence shown here is derived from an EMBL/GenBank/DDBJ whole genome shotgun (WGS) entry which is preliminary data.</text>
</comment>
<evidence type="ECO:0000313" key="3">
    <source>
        <dbReference type="EMBL" id="MBO4204748.1"/>
    </source>
</evidence>
<evidence type="ECO:0000256" key="1">
    <source>
        <dbReference type="SAM" id="MobiDB-lite"/>
    </source>
</evidence>
<feature type="compositionally biased region" description="Low complexity" evidence="1">
    <location>
        <begin position="41"/>
        <end position="54"/>
    </location>
</feature>
<feature type="region of interest" description="Disordered" evidence="1">
    <location>
        <begin position="1"/>
        <end position="63"/>
    </location>
</feature>
<evidence type="ECO:0000259" key="2">
    <source>
        <dbReference type="Pfam" id="PF06259"/>
    </source>
</evidence>
<feature type="compositionally biased region" description="Low complexity" evidence="1">
    <location>
        <begin position="23"/>
        <end position="33"/>
    </location>
</feature>